<dbReference type="OrthoDB" id="1655821at2"/>
<feature type="transmembrane region" description="Helical" evidence="1">
    <location>
        <begin position="90"/>
        <end position="115"/>
    </location>
</feature>
<keyword evidence="1" id="KW-0472">Membrane</keyword>
<dbReference type="AlphaFoldDB" id="A0A1I0B9V2"/>
<sequence length="174" mass="20870">MYYLMLIYTFLLSLKTSWTYNNFTFLSYQKDLRIHYLIWITIMSCFLLYKIYKLIKKITYITFHNQVMICFSFLSMLIGSYLPYDPNHENIISILHIILSSLGALSLLIIIQILIYRIILVDLIFYKKMTMIYRSLILMLGMFIIMFGSINSIVELFFTFTVLISLNEIEKYFK</sequence>
<keyword evidence="1" id="KW-1133">Transmembrane helix</keyword>
<feature type="transmembrane region" description="Helical" evidence="1">
    <location>
        <begin position="67"/>
        <end position="84"/>
    </location>
</feature>
<feature type="transmembrane region" description="Helical" evidence="1">
    <location>
        <begin position="35"/>
        <end position="55"/>
    </location>
</feature>
<keyword evidence="1" id="KW-0812">Transmembrane</keyword>
<protein>
    <recommendedName>
        <fullName evidence="4">DUF998 domain-containing protein</fullName>
    </recommendedName>
</protein>
<reference evidence="3" key="1">
    <citation type="submission" date="2016-10" db="EMBL/GenBank/DDBJ databases">
        <authorList>
            <person name="Varghese N."/>
            <person name="Submissions S."/>
        </authorList>
    </citation>
    <scope>NUCLEOTIDE SEQUENCE [LARGE SCALE GENOMIC DNA]</scope>
    <source>
        <strain evidence="3">DSM 1551</strain>
    </source>
</reference>
<evidence type="ECO:0000313" key="2">
    <source>
        <dbReference type="EMBL" id="SET02925.1"/>
    </source>
</evidence>
<gene>
    <name evidence="2" type="ORF">SAMN04489758_1017</name>
</gene>
<proteinExistence type="predicted"/>
<feature type="transmembrane region" description="Helical" evidence="1">
    <location>
        <begin position="136"/>
        <end position="164"/>
    </location>
</feature>
<evidence type="ECO:0008006" key="4">
    <source>
        <dbReference type="Google" id="ProtNLM"/>
    </source>
</evidence>
<dbReference type="EMBL" id="FOIN01000001">
    <property type="protein sequence ID" value="SET02925.1"/>
    <property type="molecule type" value="Genomic_DNA"/>
</dbReference>
<keyword evidence="3" id="KW-1185">Reference proteome</keyword>
<name>A0A1I0B9V2_9FIRM</name>
<evidence type="ECO:0000256" key="1">
    <source>
        <dbReference type="SAM" id="Phobius"/>
    </source>
</evidence>
<dbReference type="Proteomes" id="UP000198558">
    <property type="component" value="Unassembled WGS sequence"/>
</dbReference>
<evidence type="ECO:0000313" key="3">
    <source>
        <dbReference type="Proteomes" id="UP000198558"/>
    </source>
</evidence>
<organism evidence="2 3">
    <name type="scientific">Thomasclavelia cocleata</name>
    <dbReference type="NCBI Taxonomy" id="69824"/>
    <lineage>
        <taxon>Bacteria</taxon>
        <taxon>Bacillati</taxon>
        <taxon>Bacillota</taxon>
        <taxon>Erysipelotrichia</taxon>
        <taxon>Erysipelotrichales</taxon>
        <taxon>Coprobacillaceae</taxon>
        <taxon>Thomasclavelia</taxon>
    </lineage>
</organism>
<accession>A0A1I0B9V2</accession>